<protein>
    <recommendedName>
        <fullName evidence="3">Reverse transcriptase domain-containing protein</fullName>
    </recommendedName>
</protein>
<dbReference type="AlphaFoldDB" id="A0A4X2LDQ2"/>
<dbReference type="STRING" id="29139.ENSVURP00010022068"/>
<keyword evidence="2" id="KW-1185">Reference proteome</keyword>
<organism evidence="1 2">
    <name type="scientific">Vombatus ursinus</name>
    <name type="common">Common wombat</name>
    <dbReference type="NCBI Taxonomy" id="29139"/>
    <lineage>
        <taxon>Eukaryota</taxon>
        <taxon>Metazoa</taxon>
        <taxon>Chordata</taxon>
        <taxon>Craniata</taxon>
        <taxon>Vertebrata</taxon>
        <taxon>Euteleostomi</taxon>
        <taxon>Mammalia</taxon>
        <taxon>Metatheria</taxon>
        <taxon>Diprotodontia</taxon>
        <taxon>Vombatidae</taxon>
        <taxon>Vombatus</taxon>
    </lineage>
</organism>
<reference evidence="1" key="2">
    <citation type="submission" date="2025-08" db="UniProtKB">
        <authorList>
            <consortium name="Ensembl"/>
        </authorList>
    </citation>
    <scope>IDENTIFICATION</scope>
</reference>
<evidence type="ECO:0000313" key="2">
    <source>
        <dbReference type="Proteomes" id="UP000314987"/>
    </source>
</evidence>
<reference evidence="2" key="1">
    <citation type="submission" date="2018-12" db="EMBL/GenBank/DDBJ databases">
        <authorList>
            <person name="Yazar S."/>
        </authorList>
    </citation>
    <scope>NUCLEOTIDE SEQUENCE [LARGE SCALE GENOMIC DNA]</scope>
</reference>
<evidence type="ECO:0008006" key="3">
    <source>
        <dbReference type="Google" id="ProtNLM"/>
    </source>
</evidence>
<dbReference type="Ensembl" id="ENSVURT00010025119.1">
    <property type="protein sequence ID" value="ENSVURP00010022068.1"/>
    <property type="gene ID" value="ENSVURG00010016915.1"/>
</dbReference>
<accession>A0A4X2LDQ2</accession>
<dbReference type="Proteomes" id="UP000314987">
    <property type="component" value="Unassembled WGS sequence"/>
</dbReference>
<evidence type="ECO:0000313" key="1">
    <source>
        <dbReference type="Ensembl" id="ENSVURP00010022068.1"/>
    </source>
</evidence>
<dbReference type="GeneTree" id="ENSGT00950000185060"/>
<sequence length="61" mass="7120">RKKPNHYIIYNGDKLEAFPIRSGVKQRCPLSPILLNIVLEMLARAGRGKKRKLKESEWAMR</sequence>
<name>A0A4X2LDQ2_VOMUR</name>
<reference evidence="1" key="3">
    <citation type="submission" date="2025-09" db="UniProtKB">
        <authorList>
            <consortium name="Ensembl"/>
        </authorList>
    </citation>
    <scope>IDENTIFICATION</scope>
</reference>
<proteinExistence type="predicted"/>